<feature type="chain" id="PRO_5010449944" description="Secreted protein" evidence="1">
    <location>
        <begin position="33"/>
        <end position="167"/>
    </location>
</feature>
<sequence>MFKLIRAPAPPAVASALVAVCALVSAPTCVRSAEDPGADPSADAGVGDADASVEDTETCAVATSCPIFETVTLEDPPCRACDTCIATRCCAEMTECFASSNEGPSDCELLFTCIIGIGPDTCASTGACAACERAHPDSVEKYRALASCIALEPDTGDGACKRVCRNL</sequence>
<dbReference type="Proteomes" id="UP000075515">
    <property type="component" value="Unassembled WGS sequence"/>
</dbReference>
<protein>
    <recommendedName>
        <fullName evidence="4">Secreted protein</fullName>
    </recommendedName>
</protein>
<organism evidence="2 3">
    <name type="scientific">Sorangium cellulosum</name>
    <name type="common">Polyangium cellulosum</name>
    <dbReference type="NCBI Taxonomy" id="56"/>
    <lineage>
        <taxon>Bacteria</taxon>
        <taxon>Pseudomonadati</taxon>
        <taxon>Myxococcota</taxon>
        <taxon>Polyangia</taxon>
        <taxon>Polyangiales</taxon>
        <taxon>Polyangiaceae</taxon>
        <taxon>Sorangium</taxon>
    </lineage>
</organism>
<proteinExistence type="predicted"/>
<name>A0A150T241_SORCE</name>
<dbReference type="AlphaFoldDB" id="A0A150T241"/>
<dbReference type="EMBL" id="JEMC01001228">
    <property type="protein sequence ID" value="KYF98709.1"/>
    <property type="molecule type" value="Genomic_DNA"/>
</dbReference>
<feature type="signal peptide" evidence="1">
    <location>
        <begin position="1"/>
        <end position="32"/>
    </location>
</feature>
<gene>
    <name evidence="2" type="ORF">BE18_34720</name>
</gene>
<evidence type="ECO:0000313" key="2">
    <source>
        <dbReference type="EMBL" id="KYF98709.1"/>
    </source>
</evidence>
<reference evidence="2 3" key="1">
    <citation type="submission" date="2014-02" db="EMBL/GenBank/DDBJ databases">
        <title>The small core and large imbalanced accessory genome model reveals a collaborative survival strategy of Sorangium cellulosum strains in nature.</title>
        <authorList>
            <person name="Han K."/>
            <person name="Peng R."/>
            <person name="Blom J."/>
            <person name="Li Y.-Z."/>
        </authorList>
    </citation>
    <scope>NUCLEOTIDE SEQUENCE [LARGE SCALE GENOMIC DNA]</scope>
    <source>
        <strain evidence="2 3">So0149</strain>
    </source>
</reference>
<evidence type="ECO:0008006" key="4">
    <source>
        <dbReference type="Google" id="ProtNLM"/>
    </source>
</evidence>
<evidence type="ECO:0000256" key="1">
    <source>
        <dbReference type="SAM" id="SignalP"/>
    </source>
</evidence>
<evidence type="ECO:0000313" key="3">
    <source>
        <dbReference type="Proteomes" id="UP000075515"/>
    </source>
</evidence>
<keyword evidence="1" id="KW-0732">Signal</keyword>
<comment type="caution">
    <text evidence="2">The sequence shown here is derived from an EMBL/GenBank/DDBJ whole genome shotgun (WGS) entry which is preliminary data.</text>
</comment>
<accession>A0A150T241</accession>